<gene>
    <name evidence="1" type="ORF">EYF80_039575</name>
</gene>
<name>A0A4Z2G9N7_9TELE</name>
<evidence type="ECO:0000313" key="1">
    <source>
        <dbReference type="EMBL" id="TNN50238.1"/>
    </source>
</evidence>
<organism evidence="1 2">
    <name type="scientific">Liparis tanakae</name>
    <name type="common">Tanaka's snailfish</name>
    <dbReference type="NCBI Taxonomy" id="230148"/>
    <lineage>
        <taxon>Eukaryota</taxon>
        <taxon>Metazoa</taxon>
        <taxon>Chordata</taxon>
        <taxon>Craniata</taxon>
        <taxon>Vertebrata</taxon>
        <taxon>Euteleostomi</taxon>
        <taxon>Actinopterygii</taxon>
        <taxon>Neopterygii</taxon>
        <taxon>Teleostei</taxon>
        <taxon>Neoteleostei</taxon>
        <taxon>Acanthomorphata</taxon>
        <taxon>Eupercaria</taxon>
        <taxon>Perciformes</taxon>
        <taxon>Cottioidei</taxon>
        <taxon>Cottales</taxon>
        <taxon>Liparidae</taxon>
        <taxon>Liparis</taxon>
    </lineage>
</organism>
<dbReference type="AlphaFoldDB" id="A0A4Z2G9N7"/>
<dbReference type="Proteomes" id="UP000314294">
    <property type="component" value="Unassembled WGS sequence"/>
</dbReference>
<comment type="caution">
    <text evidence="1">The sequence shown here is derived from an EMBL/GenBank/DDBJ whole genome shotgun (WGS) entry which is preliminary data.</text>
</comment>
<proteinExistence type="predicted"/>
<accession>A0A4Z2G9N7</accession>
<protein>
    <submittedName>
        <fullName evidence="1">Uncharacterized protein</fullName>
    </submittedName>
</protein>
<reference evidence="1 2" key="1">
    <citation type="submission" date="2019-03" db="EMBL/GenBank/DDBJ databases">
        <title>First draft genome of Liparis tanakae, snailfish: a comprehensive survey of snailfish specific genes.</title>
        <authorList>
            <person name="Kim W."/>
            <person name="Song I."/>
            <person name="Jeong J.-H."/>
            <person name="Kim D."/>
            <person name="Kim S."/>
            <person name="Ryu S."/>
            <person name="Song J.Y."/>
            <person name="Lee S.K."/>
        </authorList>
    </citation>
    <scope>NUCLEOTIDE SEQUENCE [LARGE SCALE GENOMIC DNA]</scope>
    <source>
        <tissue evidence="1">Muscle</tissue>
    </source>
</reference>
<sequence length="104" mass="11311">MKTEHACAALDPLPCSLEASSLQKSTLASLLCLLETMTTRLGVDFFSRSRRRSLTDCREARSSFFTTTLPLPLCCRISSAAMQALVTSLQARITLAPLAAQQCD</sequence>
<dbReference type="EMBL" id="SRLO01000626">
    <property type="protein sequence ID" value="TNN50238.1"/>
    <property type="molecule type" value="Genomic_DNA"/>
</dbReference>
<keyword evidence="2" id="KW-1185">Reference proteome</keyword>
<evidence type="ECO:0000313" key="2">
    <source>
        <dbReference type="Proteomes" id="UP000314294"/>
    </source>
</evidence>